<evidence type="ECO:0000313" key="3">
    <source>
        <dbReference type="EMBL" id="CAD8580208.1"/>
    </source>
</evidence>
<accession>A0A7S0KFU3</accession>
<dbReference type="AlphaFoldDB" id="A0A7S0KFU3"/>
<evidence type="ECO:0000256" key="2">
    <source>
        <dbReference type="SAM" id="Phobius"/>
    </source>
</evidence>
<keyword evidence="2" id="KW-0472">Membrane</keyword>
<dbReference type="PANTHER" id="PTHR35699:SF1">
    <property type="entry name" value="F2J10.10 PROTEIN"/>
    <property type="match status" value="1"/>
</dbReference>
<dbReference type="EMBL" id="HBEW01003258">
    <property type="protein sequence ID" value="CAD8580208.1"/>
    <property type="molecule type" value="Transcribed_RNA"/>
</dbReference>
<feature type="compositionally biased region" description="Basic and acidic residues" evidence="1">
    <location>
        <begin position="119"/>
        <end position="131"/>
    </location>
</feature>
<protein>
    <submittedName>
        <fullName evidence="3">Uncharacterized protein</fullName>
    </submittedName>
</protein>
<name>A0A7S0KFU3_9CHLO</name>
<dbReference type="PANTHER" id="PTHR35699">
    <property type="entry name" value="F2J10.10 PROTEIN"/>
    <property type="match status" value="1"/>
</dbReference>
<evidence type="ECO:0000256" key="1">
    <source>
        <dbReference type="SAM" id="MobiDB-lite"/>
    </source>
</evidence>
<organism evidence="3">
    <name type="scientific">Ostreococcus mediterraneus</name>
    <dbReference type="NCBI Taxonomy" id="1486918"/>
    <lineage>
        <taxon>Eukaryota</taxon>
        <taxon>Viridiplantae</taxon>
        <taxon>Chlorophyta</taxon>
        <taxon>Mamiellophyceae</taxon>
        <taxon>Mamiellales</taxon>
        <taxon>Bathycoccaceae</taxon>
        <taxon>Ostreococcus</taxon>
    </lineage>
</organism>
<feature type="compositionally biased region" description="Acidic residues" evidence="1">
    <location>
        <begin position="64"/>
        <end position="73"/>
    </location>
</feature>
<gene>
    <name evidence="3" type="ORF">OMED0929_LOCUS2679</name>
</gene>
<proteinExistence type="predicted"/>
<feature type="transmembrane region" description="Helical" evidence="2">
    <location>
        <begin position="155"/>
        <end position="181"/>
    </location>
</feature>
<sequence>MATMMTIDAARACASAARASAARGGYRCRRDGQRMMMTTTSVAWRDGRASVRARAAEESRDDTNRDDDEDEGSDSALSSSFADELARRGGGAKASGTPSNPFEKLGAAANAPPRFAPSKADRRPVDDGDQLARSRALQSEGLAGFPARAEQLIKLGFATFLGFGPFIAAISVVFCLTYFLFGSDFIHSGEGYGAPAFVPAEVLLAEPTVDRMVPFAQYVDQP</sequence>
<feature type="compositionally biased region" description="Low complexity" evidence="1">
    <location>
        <begin position="74"/>
        <end position="83"/>
    </location>
</feature>
<feature type="compositionally biased region" description="Basic and acidic residues" evidence="1">
    <location>
        <begin position="48"/>
        <end position="63"/>
    </location>
</feature>
<keyword evidence="2" id="KW-0812">Transmembrane</keyword>
<keyword evidence="2" id="KW-1133">Transmembrane helix</keyword>
<reference evidence="3" key="1">
    <citation type="submission" date="2021-01" db="EMBL/GenBank/DDBJ databases">
        <authorList>
            <person name="Corre E."/>
            <person name="Pelletier E."/>
            <person name="Niang G."/>
            <person name="Scheremetjew M."/>
            <person name="Finn R."/>
            <person name="Kale V."/>
            <person name="Holt S."/>
            <person name="Cochrane G."/>
            <person name="Meng A."/>
            <person name="Brown T."/>
            <person name="Cohen L."/>
        </authorList>
    </citation>
    <scope>NUCLEOTIDE SEQUENCE</scope>
    <source>
        <strain evidence="3">Clade-D-RCC2572</strain>
    </source>
</reference>
<feature type="region of interest" description="Disordered" evidence="1">
    <location>
        <begin position="48"/>
        <end position="131"/>
    </location>
</feature>